<dbReference type="InterPro" id="IPR000524">
    <property type="entry name" value="Tscrpt_reg_HTH_GntR"/>
</dbReference>
<gene>
    <name evidence="6" type="primary">rspR_8</name>
    <name evidence="6" type="ORF">NTH_04382</name>
</gene>
<dbReference type="Pfam" id="PF07729">
    <property type="entry name" value="FCD"/>
    <property type="match status" value="1"/>
</dbReference>
<keyword evidence="2" id="KW-0238">DNA-binding</keyword>
<evidence type="ECO:0000256" key="1">
    <source>
        <dbReference type="ARBA" id="ARBA00023015"/>
    </source>
</evidence>
<dbReference type="PROSITE" id="PS50949">
    <property type="entry name" value="HTH_GNTR"/>
    <property type="match status" value="1"/>
</dbReference>
<dbReference type="SUPFAM" id="SSF48008">
    <property type="entry name" value="GntR ligand-binding domain-like"/>
    <property type="match status" value="1"/>
</dbReference>
<evidence type="ECO:0000256" key="4">
    <source>
        <dbReference type="SAM" id="MobiDB-lite"/>
    </source>
</evidence>
<sequence>MALENFDPDAAGDGARRLSEKPGARSNRRSAIIFEQLQRDIMLGDLAPNETILELELAQRFACSQSTIREALLQLQEEGLVHRMPHRGTHVADCRGDDARELILVRHDIECRGVTRVMERYDLRLKRKLTAEIEAMQAAAGDGDEYLLSLHDRSFHLQLYEAADLPSIRPILRRCLIHNHRYKILNSEPNRALRETADRHLAIIEALDSGDTTRAVEALSHHITTIVDLGPHIVAKPGVPG</sequence>
<dbReference type="CDD" id="cd07377">
    <property type="entry name" value="WHTH_GntR"/>
    <property type="match status" value="1"/>
</dbReference>
<dbReference type="Proteomes" id="UP001342418">
    <property type="component" value="Plasmid p1536_1"/>
</dbReference>
<dbReference type="InterPro" id="IPR036390">
    <property type="entry name" value="WH_DNA-bd_sf"/>
</dbReference>
<dbReference type="Pfam" id="PF00392">
    <property type="entry name" value="GntR"/>
    <property type="match status" value="1"/>
</dbReference>
<dbReference type="SUPFAM" id="SSF46785">
    <property type="entry name" value="Winged helix' DNA-binding domain"/>
    <property type="match status" value="1"/>
</dbReference>
<dbReference type="SMART" id="SM00895">
    <property type="entry name" value="FCD"/>
    <property type="match status" value="1"/>
</dbReference>
<feature type="compositionally biased region" description="Basic and acidic residues" evidence="4">
    <location>
        <begin position="14"/>
        <end position="23"/>
    </location>
</feature>
<dbReference type="Gene3D" id="1.10.10.10">
    <property type="entry name" value="Winged helix-like DNA-binding domain superfamily/Winged helix DNA-binding domain"/>
    <property type="match status" value="1"/>
</dbReference>
<evidence type="ECO:0000259" key="5">
    <source>
        <dbReference type="PROSITE" id="PS50949"/>
    </source>
</evidence>
<dbReference type="InterPro" id="IPR036388">
    <property type="entry name" value="WH-like_DNA-bd_sf"/>
</dbReference>
<feature type="region of interest" description="Disordered" evidence="4">
    <location>
        <begin position="1"/>
        <end position="23"/>
    </location>
</feature>
<keyword evidence="3" id="KW-0804">Transcription</keyword>
<dbReference type="InterPro" id="IPR008920">
    <property type="entry name" value="TF_FadR/GntR_C"/>
</dbReference>
<evidence type="ECO:0000313" key="6">
    <source>
        <dbReference type="EMBL" id="UUP19867.1"/>
    </source>
</evidence>
<dbReference type="EMBL" id="CP030942">
    <property type="protein sequence ID" value="UUP19867.1"/>
    <property type="molecule type" value="Genomic_DNA"/>
</dbReference>
<evidence type="ECO:0000256" key="3">
    <source>
        <dbReference type="ARBA" id="ARBA00023163"/>
    </source>
</evidence>
<evidence type="ECO:0000256" key="2">
    <source>
        <dbReference type="ARBA" id="ARBA00023125"/>
    </source>
</evidence>
<dbReference type="RefSeq" id="WP_338532061.1">
    <property type="nucleotide sequence ID" value="NZ_CP030942.1"/>
</dbReference>
<keyword evidence="7" id="KW-1185">Reference proteome</keyword>
<geneLocation type="plasmid" evidence="6 7">
    <name>p1536_1</name>
</geneLocation>
<protein>
    <submittedName>
        <fullName evidence="6">HTH-type transcriptional repressor RspR</fullName>
    </submittedName>
</protein>
<keyword evidence="6" id="KW-0614">Plasmid</keyword>
<evidence type="ECO:0000313" key="7">
    <source>
        <dbReference type="Proteomes" id="UP001342418"/>
    </source>
</evidence>
<dbReference type="InterPro" id="IPR011711">
    <property type="entry name" value="GntR_C"/>
</dbReference>
<dbReference type="PANTHER" id="PTHR43537">
    <property type="entry name" value="TRANSCRIPTIONAL REGULATOR, GNTR FAMILY"/>
    <property type="match status" value="1"/>
</dbReference>
<proteinExistence type="predicted"/>
<organism evidence="6 7">
    <name type="scientific">Nitratireductor thuwali</name>
    <dbReference type="NCBI Taxonomy" id="2267699"/>
    <lineage>
        <taxon>Bacteria</taxon>
        <taxon>Pseudomonadati</taxon>
        <taxon>Pseudomonadota</taxon>
        <taxon>Alphaproteobacteria</taxon>
        <taxon>Hyphomicrobiales</taxon>
        <taxon>Phyllobacteriaceae</taxon>
        <taxon>Nitratireductor</taxon>
    </lineage>
</organism>
<dbReference type="SMART" id="SM00345">
    <property type="entry name" value="HTH_GNTR"/>
    <property type="match status" value="1"/>
</dbReference>
<accession>A0ABY5MPY6</accession>
<feature type="domain" description="HTH gntR-type" evidence="5">
    <location>
        <begin position="27"/>
        <end position="94"/>
    </location>
</feature>
<dbReference type="Gene3D" id="1.20.120.530">
    <property type="entry name" value="GntR ligand-binding domain-like"/>
    <property type="match status" value="1"/>
</dbReference>
<name>A0ABY5MPY6_9HYPH</name>
<reference evidence="6 7" key="1">
    <citation type="submission" date="2018-07" db="EMBL/GenBank/DDBJ databases">
        <title>Genome sequence of Nitratireductor thuwali#1536.</title>
        <authorList>
            <person name="Michoud G."/>
            <person name="Merlino G."/>
            <person name="Sefrji F.O."/>
            <person name="Daffonchio D."/>
        </authorList>
    </citation>
    <scope>NUCLEOTIDE SEQUENCE [LARGE SCALE GENOMIC DNA]</scope>
    <source>
        <strain evidence="6 7">Nit1536</strain>
        <plasmid evidence="6 7">p1536_1</plasmid>
    </source>
</reference>
<keyword evidence="1" id="KW-0805">Transcription regulation</keyword>
<dbReference type="PANTHER" id="PTHR43537:SF5">
    <property type="entry name" value="UXU OPERON TRANSCRIPTIONAL REGULATOR"/>
    <property type="match status" value="1"/>
</dbReference>